<organism evidence="1">
    <name type="scientific">viral metagenome</name>
    <dbReference type="NCBI Taxonomy" id="1070528"/>
    <lineage>
        <taxon>unclassified sequences</taxon>
        <taxon>metagenomes</taxon>
        <taxon>organismal metagenomes</taxon>
    </lineage>
</organism>
<accession>A0A6C0KQY2</accession>
<evidence type="ECO:0000313" key="1">
    <source>
        <dbReference type="EMBL" id="QHU18738.1"/>
    </source>
</evidence>
<sequence>MSILIDILLDSIRNEFEKKEPSWQLSSLTEEDMHFLKKECMQDSEFDPSNKRKTMFEDLVKGKAPVVLASCPYGQVTAVFEHPKQIEEVPWGLWARIFRLYSEKKRGKPFKVYFLANTKRRYFPPGKQEITPENINGGYTYPCNRETILIYRAEDATRVILHELMHSCCLDKHENGVDQVEAETEAWAEAVYVAFLSEGDPVRFQGLLDRQSNWMLSQNEEVKKHMKNLTSKEFPWRYTLGKEEVWRRWGLFETKRASRVAIKNSLRLTFPVDNAIKKRFQVKESSTIL</sequence>
<proteinExistence type="predicted"/>
<evidence type="ECO:0008006" key="2">
    <source>
        <dbReference type="Google" id="ProtNLM"/>
    </source>
</evidence>
<name>A0A6C0KQY2_9ZZZZ</name>
<dbReference type="AlphaFoldDB" id="A0A6C0KQY2"/>
<protein>
    <recommendedName>
        <fullName evidence="2">Peptidase</fullName>
    </recommendedName>
</protein>
<reference evidence="1" key="1">
    <citation type="journal article" date="2020" name="Nature">
        <title>Giant virus diversity and host interactions through global metagenomics.</title>
        <authorList>
            <person name="Schulz F."/>
            <person name="Roux S."/>
            <person name="Paez-Espino D."/>
            <person name="Jungbluth S."/>
            <person name="Walsh D.A."/>
            <person name="Denef V.J."/>
            <person name="McMahon K.D."/>
            <person name="Konstantinidis K.T."/>
            <person name="Eloe-Fadrosh E.A."/>
            <person name="Kyrpides N.C."/>
            <person name="Woyke T."/>
        </authorList>
    </citation>
    <scope>NUCLEOTIDE SEQUENCE</scope>
    <source>
        <strain evidence="1">GVMAG-S-3300013006-158</strain>
    </source>
</reference>
<dbReference type="EMBL" id="MN740937">
    <property type="protein sequence ID" value="QHU18738.1"/>
    <property type="molecule type" value="Genomic_DNA"/>
</dbReference>